<dbReference type="EMBL" id="BNAR01000018">
    <property type="protein sequence ID" value="GHH57562.1"/>
    <property type="molecule type" value="Genomic_DNA"/>
</dbReference>
<evidence type="ECO:0000256" key="1">
    <source>
        <dbReference type="SAM" id="MobiDB-lite"/>
    </source>
</evidence>
<accession>A0ABQ3MT26</accession>
<dbReference type="RefSeq" id="WP_191304367.1">
    <property type="nucleotide sequence ID" value="NZ_BNAR01000018.1"/>
</dbReference>
<feature type="region of interest" description="Disordered" evidence="1">
    <location>
        <begin position="1"/>
        <end position="28"/>
    </location>
</feature>
<proteinExistence type="predicted"/>
<dbReference type="Proteomes" id="UP000605568">
    <property type="component" value="Unassembled WGS sequence"/>
</dbReference>
<evidence type="ECO:0000313" key="3">
    <source>
        <dbReference type="Proteomes" id="UP000605568"/>
    </source>
</evidence>
<comment type="caution">
    <text evidence="2">The sequence shown here is derived from an EMBL/GenBank/DDBJ whole genome shotgun (WGS) entry which is preliminary data.</text>
</comment>
<gene>
    <name evidence="2" type="ORF">GCM10017774_77280</name>
</gene>
<protein>
    <submittedName>
        <fullName evidence="2">Uncharacterized protein</fullName>
    </submittedName>
</protein>
<organism evidence="2 3">
    <name type="scientific">Lentzea cavernae</name>
    <dbReference type="NCBI Taxonomy" id="2020703"/>
    <lineage>
        <taxon>Bacteria</taxon>
        <taxon>Bacillati</taxon>
        <taxon>Actinomycetota</taxon>
        <taxon>Actinomycetes</taxon>
        <taxon>Pseudonocardiales</taxon>
        <taxon>Pseudonocardiaceae</taxon>
        <taxon>Lentzea</taxon>
    </lineage>
</organism>
<reference evidence="3" key="1">
    <citation type="journal article" date="2019" name="Int. J. Syst. Evol. Microbiol.">
        <title>The Global Catalogue of Microorganisms (GCM) 10K type strain sequencing project: providing services to taxonomists for standard genome sequencing and annotation.</title>
        <authorList>
            <consortium name="The Broad Institute Genomics Platform"/>
            <consortium name="The Broad Institute Genome Sequencing Center for Infectious Disease"/>
            <person name="Wu L."/>
            <person name="Ma J."/>
        </authorList>
    </citation>
    <scope>NUCLEOTIDE SEQUENCE [LARGE SCALE GENOMIC DNA]</scope>
    <source>
        <strain evidence="3">CGMCC 4.7367</strain>
    </source>
</reference>
<name>A0ABQ3MT26_9PSEU</name>
<keyword evidence="3" id="KW-1185">Reference proteome</keyword>
<feature type="compositionally biased region" description="Basic and acidic residues" evidence="1">
    <location>
        <begin position="8"/>
        <end position="27"/>
    </location>
</feature>
<evidence type="ECO:0000313" key="2">
    <source>
        <dbReference type="EMBL" id="GHH57562.1"/>
    </source>
</evidence>
<sequence>MSADELADQQREDELRGQIESRPERAADAISETVGLAVAEALARGEFADQLAARGWVLVHVGNGSCPEPPKERLHDGIDITAQGWLDPFGRLHELWQTAWEAGRLVGHAGEGTES</sequence>